<dbReference type="EMBL" id="JBHUME010000019">
    <property type="protein sequence ID" value="MFD2615424.1"/>
    <property type="molecule type" value="Genomic_DNA"/>
</dbReference>
<keyword evidence="3" id="KW-1185">Reference proteome</keyword>
<protein>
    <submittedName>
        <fullName evidence="2">Uncharacterized protein</fullName>
    </submittedName>
</protein>
<accession>A0ABW5PLL7</accession>
<sequence>MDNQQKNEFVKDARNSGIPTPPEKSNVKENEPMETAVSEITNNIEEAFTGEQAAVERVKSDGNRGTGK</sequence>
<reference evidence="3" key="1">
    <citation type="journal article" date="2019" name="Int. J. Syst. Evol. Microbiol.">
        <title>The Global Catalogue of Microorganisms (GCM) 10K type strain sequencing project: providing services to taxonomists for standard genome sequencing and annotation.</title>
        <authorList>
            <consortium name="The Broad Institute Genomics Platform"/>
            <consortium name="The Broad Institute Genome Sequencing Center for Infectious Disease"/>
            <person name="Wu L."/>
            <person name="Ma J."/>
        </authorList>
    </citation>
    <scope>NUCLEOTIDE SEQUENCE [LARGE SCALE GENOMIC DNA]</scope>
    <source>
        <strain evidence="3">KCTC 3950</strain>
    </source>
</reference>
<feature type="region of interest" description="Disordered" evidence="1">
    <location>
        <begin position="1"/>
        <end position="34"/>
    </location>
</feature>
<evidence type="ECO:0000313" key="3">
    <source>
        <dbReference type="Proteomes" id="UP001597541"/>
    </source>
</evidence>
<evidence type="ECO:0000313" key="2">
    <source>
        <dbReference type="EMBL" id="MFD2615424.1"/>
    </source>
</evidence>
<evidence type="ECO:0000256" key="1">
    <source>
        <dbReference type="SAM" id="MobiDB-lite"/>
    </source>
</evidence>
<name>A0ABW5PLL7_9BACL</name>
<comment type="caution">
    <text evidence="2">The sequence shown here is derived from an EMBL/GenBank/DDBJ whole genome shotgun (WGS) entry which is preliminary data.</text>
</comment>
<dbReference type="Proteomes" id="UP001597541">
    <property type="component" value="Unassembled WGS sequence"/>
</dbReference>
<dbReference type="RefSeq" id="WP_377607291.1">
    <property type="nucleotide sequence ID" value="NZ_JBHUME010000019.1"/>
</dbReference>
<feature type="region of interest" description="Disordered" evidence="1">
    <location>
        <begin position="48"/>
        <end position="68"/>
    </location>
</feature>
<gene>
    <name evidence="2" type="ORF">ACFSUF_23755</name>
</gene>
<organism evidence="2 3">
    <name type="scientific">Paenibacillus gansuensis</name>
    <dbReference type="NCBI Taxonomy" id="306542"/>
    <lineage>
        <taxon>Bacteria</taxon>
        <taxon>Bacillati</taxon>
        <taxon>Bacillota</taxon>
        <taxon>Bacilli</taxon>
        <taxon>Bacillales</taxon>
        <taxon>Paenibacillaceae</taxon>
        <taxon>Paenibacillus</taxon>
    </lineage>
</organism>
<proteinExistence type="predicted"/>